<dbReference type="EMBL" id="NAJL01000044">
    <property type="protein sequence ID" value="TKA24400.1"/>
    <property type="molecule type" value="Genomic_DNA"/>
</dbReference>
<evidence type="ECO:0000313" key="2">
    <source>
        <dbReference type="EMBL" id="TKA24400.1"/>
    </source>
</evidence>
<sequence>MPAEAPTGGPTPPQEAQPPNSWANYVPHDLKYSADFEDALVKAAVDGDAGSVGIRVLPNDSEEQPVDGISVRARDVSLQSLPSISEDNLPLSLDDSRRIFASPVPGVKLTHPSGYLEGGPGLDPEMDTFPDDFLSRHPTVTTAAQLRAAVNSEVDEAVETLKGRLRKRRAAKERNEQIEKELRALRDQHEMELKIHNRMREESERKKEVRERRRREREGG</sequence>
<gene>
    <name evidence="2" type="ORF">B0A50_06720</name>
</gene>
<keyword evidence="3" id="KW-1185">Reference proteome</keyword>
<reference evidence="2 3" key="1">
    <citation type="submission" date="2017-03" db="EMBL/GenBank/DDBJ databases">
        <title>Genomes of endolithic fungi from Antarctica.</title>
        <authorList>
            <person name="Coleine C."/>
            <person name="Masonjones S."/>
            <person name="Stajich J.E."/>
        </authorList>
    </citation>
    <scope>NUCLEOTIDE SEQUENCE [LARGE SCALE GENOMIC DNA]</scope>
    <source>
        <strain evidence="2 3">CCFEE 6315</strain>
    </source>
</reference>
<evidence type="ECO:0000256" key="1">
    <source>
        <dbReference type="SAM" id="MobiDB-lite"/>
    </source>
</evidence>
<name>A0A4U0TQP6_9PEZI</name>
<accession>A0A4U0TQP6</accession>
<proteinExistence type="predicted"/>
<dbReference type="Proteomes" id="UP000308549">
    <property type="component" value="Unassembled WGS sequence"/>
</dbReference>
<feature type="region of interest" description="Disordered" evidence="1">
    <location>
        <begin position="1"/>
        <end position="24"/>
    </location>
</feature>
<dbReference type="OrthoDB" id="3926908at2759"/>
<evidence type="ECO:0000313" key="3">
    <source>
        <dbReference type="Proteomes" id="UP000308549"/>
    </source>
</evidence>
<feature type="region of interest" description="Disordered" evidence="1">
    <location>
        <begin position="188"/>
        <end position="220"/>
    </location>
</feature>
<organism evidence="2 3">
    <name type="scientific">Salinomyces thailandicus</name>
    <dbReference type="NCBI Taxonomy" id="706561"/>
    <lineage>
        <taxon>Eukaryota</taxon>
        <taxon>Fungi</taxon>
        <taxon>Dikarya</taxon>
        <taxon>Ascomycota</taxon>
        <taxon>Pezizomycotina</taxon>
        <taxon>Dothideomycetes</taxon>
        <taxon>Dothideomycetidae</taxon>
        <taxon>Mycosphaerellales</taxon>
        <taxon>Teratosphaeriaceae</taxon>
        <taxon>Salinomyces</taxon>
    </lineage>
</organism>
<comment type="caution">
    <text evidence="2">The sequence shown here is derived from an EMBL/GenBank/DDBJ whole genome shotgun (WGS) entry which is preliminary data.</text>
</comment>
<protein>
    <submittedName>
        <fullName evidence="2">Uncharacterized protein</fullName>
    </submittedName>
</protein>
<dbReference type="AlphaFoldDB" id="A0A4U0TQP6"/>